<name>A0A915KPI1_ROMCU</name>
<dbReference type="Proteomes" id="UP000887565">
    <property type="component" value="Unplaced"/>
</dbReference>
<dbReference type="WBParaSite" id="nRc.2.0.1.t40782-RA">
    <property type="protein sequence ID" value="nRc.2.0.1.t40782-RA"/>
    <property type="gene ID" value="nRc.2.0.1.g40782"/>
</dbReference>
<evidence type="ECO:0000313" key="2">
    <source>
        <dbReference type="Proteomes" id="UP000887565"/>
    </source>
</evidence>
<proteinExistence type="predicted"/>
<evidence type="ECO:0000256" key="1">
    <source>
        <dbReference type="SAM" id="MobiDB-lite"/>
    </source>
</evidence>
<accession>A0A915KPI1</accession>
<dbReference type="AlphaFoldDB" id="A0A915KPI1"/>
<sequence length="95" mass="11088">MLSEDMLKAEPELGRSTRTDGASKRNFFARRNRNASVRVIEMLRFGRLHLYFSSSFPAMKTAILSQRAEKLLRFRSVPPRKAILVQMILRIFIVF</sequence>
<evidence type="ECO:0000313" key="3">
    <source>
        <dbReference type="WBParaSite" id="nRc.2.0.1.t40782-RA"/>
    </source>
</evidence>
<reference evidence="3" key="1">
    <citation type="submission" date="2022-11" db="UniProtKB">
        <authorList>
            <consortium name="WormBaseParasite"/>
        </authorList>
    </citation>
    <scope>IDENTIFICATION</scope>
</reference>
<protein>
    <submittedName>
        <fullName evidence="3">Uncharacterized protein</fullName>
    </submittedName>
</protein>
<feature type="region of interest" description="Disordered" evidence="1">
    <location>
        <begin position="1"/>
        <end position="20"/>
    </location>
</feature>
<keyword evidence="2" id="KW-1185">Reference proteome</keyword>
<organism evidence="2 3">
    <name type="scientific">Romanomermis culicivorax</name>
    <name type="common">Nematode worm</name>
    <dbReference type="NCBI Taxonomy" id="13658"/>
    <lineage>
        <taxon>Eukaryota</taxon>
        <taxon>Metazoa</taxon>
        <taxon>Ecdysozoa</taxon>
        <taxon>Nematoda</taxon>
        <taxon>Enoplea</taxon>
        <taxon>Dorylaimia</taxon>
        <taxon>Mermithida</taxon>
        <taxon>Mermithoidea</taxon>
        <taxon>Mermithidae</taxon>
        <taxon>Romanomermis</taxon>
    </lineage>
</organism>